<gene>
    <name evidence="3" type="ordered locus">Mycch_1243</name>
</gene>
<evidence type="ECO:0000256" key="1">
    <source>
        <dbReference type="SAM" id="MobiDB-lite"/>
    </source>
</evidence>
<keyword evidence="2" id="KW-0732">Signal</keyword>
<dbReference type="KEGG" id="mcb:Mycch_1243"/>
<reference evidence="3 4" key="1">
    <citation type="submission" date="2012-06" db="EMBL/GenBank/DDBJ databases">
        <title>Complete sequence of chromosome of Mycobacterium chubuense NBB4.</title>
        <authorList>
            <consortium name="US DOE Joint Genome Institute"/>
            <person name="Lucas S."/>
            <person name="Han J."/>
            <person name="Lapidus A."/>
            <person name="Cheng J.-F."/>
            <person name="Goodwin L."/>
            <person name="Pitluck S."/>
            <person name="Peters L."/>
            <person name="Mikhailova N."/>
            <person name="Teshima H."/>
            <person name="Detter J.C."/>
            <person name="Han C."/>
            <person name="Tapia R."/>
            <person name="Land M."/>
            <person name="Hauser L."/>
            <person name="Kyrpides N."/>
            <person name="Ivanova N."/>
            <person name="Pagani I."/>
            <person name="Mattes T."/>
            <person name="Holmes A."/>
            <person name="Rutledge P."/>
            <person name="Paulsen I."/>
            <person name="Coleman N."/>
            <person name="Woyke T."/>
        </authorList>
    </citation>
    <scope>NUCLEOTIDE SEQUENCE [LARGE SCALE GENOMIC DNA]</scope>
    <source>
        <strain evidence="3 4">NBB4</strain>
    </source>
</reference>
<name>I4BFJ4_MYCCN</name>
<dbReference type="AlphaFoldDB" id="I4BFJ4"/>
<organism evidence="3 4">
    <name type="scientific">Mycolicibacterium chubuense (strain NBB4)</name>
    <name type="common">Mycobacterium chubuense</name>
    <dbReference type="NCBI Taxonomy" id="710421"/>
    <lineage>
        <taxon>Bacteria</taxon>
        <taxon>Bacillati</taxon>
        <taxon>Actinomycetota</taxon>
        <taxon>Actinomycetes</taxon>
        <taxon>Mycobacteriales</taxon>
        <taxon>Mycobacteriaceae</taxon>
        <taxon>Mycolicibacterium</taxon>
    </lineage>
</organism>
<proteinExistence type="predicted"/>
<dbReference type="PATRIC" id="fig|710421.3.peg.1252"/>
<dbReference type="HOGENOM" id="CLU_2035489_0_0_11"/>
<evidence type="ECO:0000256" key="2">
    <source>
        <dbReference type="SAM" id="SignalP"/>
    </source>
</evidence>
<dbReference type="EMBL" id="CP003053">
    <property type="protein sequence ID" value="AFM16051.1"/>
    <property type="molecule type" value="Genomic_DNA"/>
</dbReference>
<dbReference type="OrthoDB" id="4641835at2"/>
<dbReference type="Proteomes" id="UP000006057">
    <property type="component" value="Chromosome"/>
</dbReference>
<sequence precursor="true">MRLAYLLGAPVMVIAGITVLPTFAAPTARADCVATRGTMICSDNPGAGDNGNLGPMTPYPCDLDWYCDIGGSWDLGDEDVVGNPPGGPPDIGRPGRPDIGRPGSPGNRPGGGGGSSGGGPGGR</sequence>
<protein>
    <submittedName>
        <fullName evidence="3">Uncharacterized protein</fullName>
    </submittedName>
</protein>
<evidence type="ECO:0000313" key="4">
    <source>
        <dbReference type="Proteomes" id="UP000006057"/>
    </source>
</evidence>
<dbReference type="eggNOG" id="ENOG503263P">
    <property type="taxonomic scope" value="Bacteria"/>
</dbReference>
<keyword evidence="4" id="KW-1185">Reference proteome</keyword>
<accession>I4BFJ4</accession>
<feature type="signal peptide" evidence="2">
    <location>
        <begin position="1"/>
        <end position="24"/>
    </location>
</feature>
<dbReference type="STRING" id="710421.Mycch_1243"/>
<evidence type="ECO:0000313" key="3">
    <source>
        <dbReference type="EMBL" id="AFM16051.1"/>
    </source>
</evidence>
<dbReference type="RefSeq" id="WP_014814534.1">
    <property type="nucleotide sequence ID" value="NC_018027.1"/>
</dbReference>
<feature type="chain" id="PRO_5038900676" evidence="2">
    <location>
        <begin position="25"/>
        <end position="123"/>
    </location>
</feature>
<feature type="region of interest" description="Disordered" evidence="1">
    <location>
        <begin position="76"/>
        <end position="123"/>
    </location>
</feature>
<feature type="compositionally biased region" description="Gly residues" evidence="1">
    <location>
        <begin position="108"/>
        <end position="123"/>
    </location>
</feature>